<accession>A0ABR3A425</accession>
<evidence type="ECO:0000256" key="4">
    <source>
        <dbReference type="SAM" id="MobiDB-lite"/>
    </source>
</evidence>
<dbReference type="Proteomes" id="UP001437256">
    <property type="component" value="Unassembled WGS sequence"/>
</dbReference>
<dbReference type="Gene3D" id="3.40.50.300">
    <property type="entry name" value="P-loop containing nucleotide triphosphate hydrolases"/>
    <property type="match status" value="1"/>
</dbReference>
<dbReference type="PROSITE" id="PS51192">
    <property type="entry name" value="HELICASE_ATP_BIND_1"/>
    <property type="match status" value="1"/>
</dbReference>
<dbReference type="InterPro" id="IPR001650">
    <property type="entry name" value="Helicase_C-like"/>
</dbReference>
<dbReference type="InterPro" id="IPR027417">
    <property type="entry name" value="P-loop_NTPase"/>
</dbReference>
<dbReference type="Gene3D" id="3.40.50.10810">
    <property type="entry name" value="Tandem AAA-ATPase domain"/>
    <property type="match status" value="1"/>
</dbReference>
<evidence type="ECO:0000256" key="1">
    <source>
        <dbReference type="ARBA" id="ARBA00022741"/>
    </source>
</evidence>
<evidence type="ECO:0000259" key="5">
    <source>
        <dbReference type="PROSITE" id="PS51192"/>
    </source>
</evidence>
<keyword evidence="1" id="KW-0547">Nucleotide-binding</keyword>
<keyword evidence="2" id="KW-0378">Hydrolase</keyword>
<dbReference type="InterPro" id="IPR000330">
    <property type="entry name" value="SNF2_N"/>
</dbReference>
<feature type="compositionally biased region" description="Polar residues" evidence="4">
    <location>
        <begin position="68"/>
        <end position="89"/>
    </location>
</feature>
<dbReference type="Pfam" id="PF00176">
    <property type="entry name" value="SNF2-rel_dom"/>
    <property type="match status" value="1"/>
</dbReference>
<protein>
    <submittedName>
        <fullName evidence="7">Uncharacterized protein</fullName>
    </submittedName>
</protein>
<evidence type="ECO:0000259" key="6">
    <source>
        <dbReference type="PROSITE" id="PS51194"/>
    </source>
</evidence>
<dbReference type="EMBL" id="JBBXMP010000019">
    <property type="protein sequence ID" value="KAL0068255.1"/>
    <property type="molecule type" value="Genomic_DNA"/>
</dbReference>
<name>A0ABR3A425_9AGAR</name>
<dbReference type="PROSITE" id="PS51194">
    <property type="entry name" value="HELICASE_CTER"/>
    <property type="match status" value="1"/>
</dbReference>
<comment type="caution">
    <text evidence="7">The sequence shown here is derived from an EMBL/GenBank/DDBJ whole genome shotgun (WGS) entry which is preliminary data.</text>
</comment>
<dbReference type="SMART" id="SM00487">
    <property type="entry name" value="DEXDc"/>
    <property type="match status" value="1"/>
</dbReference>
<dbReference type="InterPro" id="IPR049730">
    <property type="entry name" value="SNF2/RAD54-like_C"/>
</dbReference>
<gene>
    <name evidence="7" type="ORF">AAF712_004640</name>
</gene>
<feature type="domain" description="Helicase ATP-binding" evidence="5">
    <location>
        <begin position="273"/>
        <end position="433"/>
    </location>
</feature>
<dbReference type="CDD" id="cd18793">
    <property type="entry name" value="SF2_C_SNF"/>
    <property type="match status" value="1"/>
</dbReference>
<dbReference type="SUPFAM" id="SSF52540">
    <property type="entry name" value="P-loop containing nucleoside triphosphate hydrolases"/>
    <property type="match status" value="2"/>
</dbReference>
<keyword evidence="8" id="KW-1185">Reference proteome</keyword>
<dbReference type="PANTHER" id="PTHR45626">
    <property type="entry name" value="TRANSCRIPTION TERMINATION FACTOR 2-RELATED"/>
    <property type="match status" value="1"/>
</dbReference>
<dbReference type="InterPro" id="IPR014001">
    <property type="entry name" value="Helicase_ATP-bd"/>
</dbReference>
<feature type="compositionally biased region" description="Polar residues" evidence="4">
    <location>
        <begin position="157"/>
        <end position="172"/>
    </location>
</feature>
<keyword evidence="3" id="KW-0067">ATP-binding</keyword>
<reference evidence="7 8" key="1">
    <citation type="submission" date="2024-05" db="EMBL/GenBank/DDBJ databases">
        <title>A draft genome resource for the thread blight pathogen Marasmius tenuissimus strain MS-2.</title>
        <authorList>
            <person name="Yulfo-Soto G.E."/>
            <person name="Baruah I.K."/>
            <person name="Amoako-Attah I."/>
            <person name="Bukari Y."/>
            <person name="Meinhardt L.W."/>
            <person name="Bailey B.A."/>
            <person name="Cohen S.P."/>
        </authorList>
    </citation>
    <scope>NUCLEOTIDE SEQUENCE [LARGE SCALE GENOMIC DNA]</scope>
    <source>
        <strain evidence="7 8">MS-2</strain>
    </source>
</reference>
<dbReference type="Pfam" id="PF00271">
    <property type="entry name" value="Helicase_C"/>
    <property type="match status" value="1"/>
</dbReference>
<dbReference type="InterPro" id="IPR038718">
    <property type="entry name" value="SNF2-like_sf"/>
</dbReference>
<dbReference type="CDD" id="cd18008">
    <property type="entry name" value="DEXDc_SHPRH-like"/>
    <property type="match status" value="1"/>
</dbReference>
<feature type="region of interest" description="Disordered" evidence="4">
    <location>
        <begin position="43"/>
        <end position="226"/>
    </location>
</feature>
<proteinExistence type="predicted"/>
<dbReference type="InterPro" id="IPR050628">
    <property type="entry name" value="SNF2_RAD54_helicase_TF"/>
</dbReference>
<sequence>MKKNNGFKRPSISIADLGNDFEALDLTKGFVFSNGHATFDLAAQKPKIRALPGTPLKSPSRATKLRAETSTDSTPSTFNSHTQDATTPQRRAAPRLDLISENTNSDGGPNTARSPLASSTASPPHRVKPRHSEPLPTIAGTPKLASSIRRAPRQSEPGRTTGNQEKGQSSATKAPLNPSTPTPPRLARPRHSEPPPTIPGTPKPSSSAKRGPRQSEPGRTKPEPIEEEHIDYRGEYNHQAPPKGRLKGIPESLNGHPLIAHQQPGVGFMVNQENPGKNRFGGILGDDTGLGKTVQSCALIQYDHDNHAEEIVGHPTLVVLPNVGLALQWSSELARFIPQMTVFLHHGPKKAEDSEVLQEYDIVLTTYTTLRNEWNLREVQAATDEAHTIRNPSTKGAKACYALDAEFRWCLSATALQNSVYDLMSLFTFLRRQQHGDPGWFKRNIGEPIDKTKKDPDAYSHKDVRDAFKLLYFGLDETFLRRRKDGMTNGKRNLDIPDYIVHAYDCELSPLERQIYIALEQKYSELVQKYKVTLAYILVLMLRLRQVCLHPKLLLRNYEEKGSEEEDEEDEKFDYQDQFGDEICGICHSRLPTNATNAKAHKQACKATVGLLEPYLISDSPISSSRVDMILRILRKIGDMGEKTIVFSTFTSMLDILECFMEGFKYVRYDGKMKTPEREKALKAIQKDPSVTIILMSLKAAGVGLNLAECNHVILADIWWNPAVEEQAIGRAHRMGQTRQVHIHRLIAKDTIETRILELQERKRKLAKAALDNSDLDDAGQLKASLNQNEALALLTGANVKAGTRK</sequence>
<dbReference type="PANTHER" id="PTHR45626:SF14">
    <property type="entry name" value="ATP-DEPENDENT DNA HELICASE (EUROFUNG)"/>
    <property type="match status" value="1"/>
</dbReference>
<evidence type="ECO:0000256" key="3">
    <source>
        <dbReference type="ARBA" id="ARBA00022840"/>
    </source>
</evidence>
<evidence type="ECO:0000313" key="8">
    <source>
        <dbReference type="Proteomes" id="UP001437256"/>
    </source>
</evidence>
<dbReference type="SMART" id="SM00490">
    <property type="entry name" value="HELICc"/>
    <property type="match status" value="1"/>
</dbReference>
<feature type="domain" description="Helicase C-terminal" evidence="6">
    <location>
        <begin position="629"/>
        <end position="779"/>
    </location>
</feature>
<feature type="compositionally biased region" description="Polar residues" evidence="4">
    <location>
        <begin position="100"/>
        <end position="122"/>
    </location>
</feature>
<evidence type="ECO:0000256" key="2">
    <source>
        <dbReference type="ARBA" id="ARBA00022801"/>
    </source>
</evidence>
<organism evidence="7 8">
    <name type="scientific">Marasmius tenuissimus</name>
    <dbReference type="NCBI Taxonomy" id="585030"/>
    <lineage>
        <taxon>Eukaryota</taxon>
        <taxon>Fungi</taxon>
        <taxon>Dikarya</taxon>
        <taxon>Basidiomycota</taxon>
        <taxon>Agaricomycotina</taxon>
        <taxon>Agaricomycetes</taxon>
        <taxon>Agaricomycetidae</taxon>
        <taxon>Agaricales</taxon>
        <taxon>Marasmiineae</taxon>
        <taxon>Marasmiaceae</taxon>
        <taxon>Marasmius</taxon>
    </lineage>
</organism>
<evidence type="ECO:0000313" key="7">
    <source>
        <dbReference type="EMBL" id="KAL0068255.1"/>
    </source>
</evidence>